<dbReference type="CDD" id="cd00167">
    <property type="entry name" value="SANT"/>
    <property type="match status" value="2"/>
</dbReference>
<dbReference type="Gene3D" id="1.10.10.60">
    <property type="entry name" value="Homeodomain-like"/>
    <property type="match status" value="2"/>
</dbReference>
<accession>A0A438IYD3</accession>
<dbReference type="PANTHER" id="PTHR10641:SF1103">
    <property type="entry name" value="TRANSCRIPTION FACTOR MYB72"/>
    <property type="match status" value="1"/>
</dbReference>
<reference evidence="6 7" key="1">
    <citation type="journal article" date="2018" name="PLoS Genet.">
        <title>Population sequencing reveals clonal diversity and ancestral inbreeding in the grapevine cultivar Chardonnay.</title>
        <authorList>
            <person name="Roach M.J."/>
            <person name="Johnson D.L."/>
            <person name="Bohlmann J."/>
            <person name="van Vuuren H.J."/>
            <person name="Jones S.J."/>
            <person name="Pretorius I.S."/>
            <person name="Schmidt S.A."/>
            <person name="Borneman A.R."/>
        </authorList>
    </citation>
    <scope>NUCLEOTIDE SEQUENCE [LARGE SCALE GENOMIC DNA]</scope>
    <source>
        <strain evidence="7">cv. Chardonnay</strain>
        <tissue evidence="6">Leaf</tissue>
    </source>
</reference>
<dbReference type="PROSITE" id="PS51294">
    <property type="entry name" value="HTH_MYB"/>
    <property type="match status" value="1"/>
</dbReference>
<comment type="caution">
    <text evidence="6">The sequence shown here is derived from an EMBL/GenBank/DDBJ whole genome shotgun (WGS) entry which is preliminary data.</text>
</comment>
<dbReference type="InterPro" id="IPR001005">
    <property type="entry name" value="SANT/Myb"/>
</dbReference>
<dbReference type="EMBL" id="QGNW01000074">
    <property type="protein sequence ID" value="RVX01731.1"/>
    <property type="molecule type" value="Genomic_DNA"/>
</dbReference>
<protein>
    <submittedName>
        <fullName evidence="6">Transcription factor MYB41</fullName>
    </submittedName>
</protein>
<feature type="domain" description="Myb-like" evidence="4">
    <location>
        <begin position="57"/>
        <end position="108"/>
    </location>
</feature>
<keyword evidence="3" id="KW-0539">Nucleus</keyword>
<proteinExistence type="predicted"/>
<comment type="subcellular location">
    <subcellularLocation>
        <location evidence="1">Nucleus</location>
    </subcellularLocation>
</comment>
<dbReference type="SMART" id="SM00717">
    <property type="entry name" value="SANT"/>
    <property type="match status" value="2"/>
</dbReference>
<dbReference type="SUPFAM" id="SSF46689">
    <property type="entry name" value="Homeodomain-like"/>
    <property type="match status" value="2"/>
</dbReference>
<evidence type="ECO:0000256" key="1">
    <source>
        <dbReference type="ARBA" id="ARBA00004123"/>
    </source>
</evidence>
<sequence length="174" mass="20501">MARPPKTRRLWIREEDDELKHFKTEYPNLPWGEIKKLANLQDRDEKSCSHRWNNYLRPDINKGEFSPQEDELIIHLKSLGVSWAFMPKQRLLEGRSANAIKNRWYNHLKKSTATVSDPRRPLPYHVQQPLMNDQTTNIKARASFLFTDDDIEASFTEDDIQAYVSFLLSPTDDD</sequence>
<evidence type="ECO:0000313" key="7">
    <source>
        <dbReference type="Proteomes" id="UP000288805"/>
    </source>
</evidence>
<evidence type="ECO:0000313" key="6">
    <source>
        <dbReference type="EMBL" id="RVX01731.1"/>
    </source>
</evidence>
<evidence type="ECO:0000256" key="3">
    <source>
        <dbReference type="ARBA" id="ARBA00023242"/>
    </source>
</evidence>
<keyword evidence="2" id="KW-0238">DNA-binding</keyword>
<dbReference type="GO" id="GO:0005634">
    <property type="term" value="C:nucleus"/>
    <property type="evidence" value="ECO:0007669"/>
    <property type="project" value="UniProtKB-SubCell"/>
</dbReference>
<dbReference type="InterPro" id="IPR017930">
    <property type="entry name" value="Myb_dom"/>
</dbReference>
<dbReference type="InterPro" id="IPR009057">
    <property type="entry name" value="Homeodomain-like_sf"/>
</dbReference>
<dbReference type="InterPro" id="IPR015495">
    <property type="entry name" value="Myb_TF_plants"/>
</dbReference>
<feature type="domain" description="HTH myb-type" evidence="5">
    <location>
        <begin position="57"/>
        <end position="112"/>
    </location>
</feature>
<gene>
    <name evidence="6" type="primary">MYB17_5</name>
    <name evidence="6" type="ORF">CK203_024453</name>
</gene>
<dbReference type="AlphaFoldDB" id="A0A438IYD3"/>
<dbReference type="Pfam" id="PF13921">
    <property type="entry name" value="Myb_DNA-bind_6"/>
    <property type="match status" value="1"/>
</dbReference>
<feature type="domain" description="Myb-like" evidence="4">
    <location>
        <begin position="3"/>
        <end position="56"/>
    </location>
</feature>
<dbReference type="PANTHER" id="PTHR10641">
    <property type="entry name" value="MYB FAMILY TRANSCRIPTION FACTOR"/>
    <property type="match status" value="1"/>
</dbReference>
<dbReference type="PROSITE" id="PS50090">
    <property type="entry name" value="MYB_LIKE"/>
    <property type="match status" value="2"/>
</dbReference>
<dbReference type="GO" id="GO:0003677">
    <property type="term" value="F:DNA binding"/>
    <property type="evidence" value="ECO:0007669"/>
    <property type="project" value="UniProtKB-KW"/>
</dbReference>
<evidence type="ECO:0000259" key="5">
    <source>
        <dbReference type="PROSITE" id="PS51294"/>
    </source>
</evidence>
<dbReference type="Proteomes" id="UP000288805">
    <property type="component" value="Unassembled WGS sequence"/>
</dbReference>
<evidence type="ECO:0000256" key="2">
    <source>
        <dbReference type="ARBA" id="ARBA00023125"/>
    </source>
</evidence>
<name>A0A438IYD3_VITVI</name>
<evidence type="ECO:0000259" key="4">
    <source>
        <dbReference type="PROSITE" id="PS50090"/>
    </source>
</evidence>
<organism evidence="6 7">
    <name type="scientific">Vitis vinifera</name>
    <name type="common">Grape</name>
    <dbReference type="NCBI Taxonomy" id="29760"/>
    <lineage>
        <taxon>Eukaryota</taxon>
        <taxon>Viridiplantae</taxon>
        <taxon>Streptophyta</taxon>
        <taxon>Embryophyta</taxon>
        <taxon>Tracheophyta</taxon>
        <taxon>Spermatophyta</taxon>
        <taxon>Magnoliopsida</taxon>
        <taxon>eudicotyledons</taxon>
        <taxon>Gunneridae</taxon>
        <taxon>Pentapetalae</taxon>
        <taxon>rosids</taxon>
        <taxon>Vitales</taxon>
        <taxon>Vitaceae</taxon>
        <taxon>Viteae</taxon>
        <taxon>Vitis</taxon>
    </lineage>
</organism>